<evidence type="ECO:0000256" key="5">
    <source>
        <dbReference type="ARBA" id="ARBA00022490"/>
    </source>
</evidence>
<evidence type="ECO:0000259" key="14">
    <source>
        <dbReference type="SMART" id="SM00919"/>
    </source>
</evidence>
<feature type="domain" description="Malic enzyme N-terminal" evidence="15">
    <location>
        <begin position="154"/>
        <end position="306"/>
    </location>
</feature>
<dbReference type="SMART" id="SM00919">
    <property type="entry name" value="Malic_M"/>
    <property type="match status" value="1"/>
</dbReference>
<keyword evidence="13" id="KW-0472">Membrane</keyword>
<keyword evidence="5" id="KW-0963">Cytoplasm</keyword>
<dbReference type="PROSITE" id="PS00331">
    <property type="entry name" value="MALIC_ENZYMES"/>
    <property type="match status" value="1"/>
</dbReference>
<feature type="active site" description="Proton acceptor" evidence="9">
    <location>
        <position position="248"/>
    </location>
</feature>
<dbReference type="Pfam" id="PF03949">
    <property type="entry name" value="Malic_M"/>
    <property type="match status" value="1"/>
</dbReference>
<keyword evidence="8 12" id="KW-0560">Oxidoreductase</keyword>
<evidence type="ECO:0000256" key="13">
    <source>
        <dbReference type="SAM" id="Phobius"/>
    </source>
</evidence>
<dbReference type="Ensembl" id="ENSOSIT00000006331.1">
    <property type="protein sequence ID" value="ENSOSIP00000005905.1"/>
    <property type="gene ID" value="ENSOSIG00000004032.1"/>
</dbReference>
<keyword evidence="7" id="KW-0521">NADP</keyword>
<feature type="binding site" evidence="11">
    <location>
        <position position="315"/>
    </location>
    <ligand>
        <name>a divalent metal cation</name>
        <dbReference type="ChEBI" id="CHEBI:60240"/>
    </ligand>
</feature>
<comment type="cofactor">
    <cofactor evidence="11">
        <name>Mg(2+)</name>
        <dbReference type="ChEBI" id="CHEBI:18420"/>
    </cofactor>
    <cofactor evidence="11">
        <name>Mn(2+)</name>
        <dbReference type="ChEBI" id="CHEBI:29035"/>
    </cofactor>
    <text evidence="11">Divalent metal cations. Prefers magnesium or manganese.</text>
</comment>
<dbReference type="PIRSF" id="PIRSF000106">
    <property type="entry name" value="ME"/>
    <property type="match status" value="1"/>
</dbReference>
<dbReference type="FunFam" id="3.40.50.720:FF:000060">
    <property type="entry name" value="Malic enzyme"/>
    <property type="match status" value="1"/>
</dbReference>
<dbReference type="CDD" id="cd05312">
    <property type="entry name" value="NAD_bind_1_malic_enz"/>
    <property type="match status" value="1"/>
</dbReference>
<comment type="subunit">
    <text evidence="4">Homotetramer.</text>
</comment>
<dbReference type="PRINTS" id="PR00072">
    <property type="entry name" value="MALOXRDTASE"/>
</dbReference>
<dbReference type="Gene3D" id="3.40.50.720">
    <property type="entry name" value="NAD(P)-binding Rossmann-like Domain"/>
    <property type="match status" value="1"/>
</dbReference>
<dbReference type="GO" id="GO:0006108">
    <property type="term" value="P:malate metabolic process"/>
    <property type="evidence" value="ECO:0007669"/>
    <property type="project" value="TreeGrafter"/>
</dbReference>
<dbReference type="GO" id="GO:0005739">
    <property type="term" value="C:mitochondrion"/>
    <property type="evidence" value="ECO:0007669"/>
    <property type="project" value="TreeGrafter"/>
</dbReference>
<feature type="transmembrane region" description="Helical" evidence="13">
    <location>
        <begin position="46"/>
        <end position="65"/>
    </location>
</feature>
<accession>A0A8C7X0Z4</accession>
<protein>
    <recommendedName>
        <fullName evidence="12">Malic enzyme</fullName>
    </recommendedName>
</protein>
<evidence type="ECO:0000256" key="12">
    <source>
        <dbReference type="RuleBase" id="RU003426"/>
    </source>
</evidence>
<feature type="transmembrane region" description="Helical" evidence="13">
    <location>
        <begin position="20"/>
        <end position="39"/>
    </location>
</feature>
<dbReference type="Proteomes" id="UP000694383">
    <property type="component" value="Unplaced"/>
</dbReference>
<feature type="binding site" evidence="10">
    <location>
        <position position="499"/>
    </location>
    <ligand>
        <name>(S)-malate</name>
        <dbReference type="ChEBI" id="CHEBI:15589"/>
    </ligand>
</feature>
<dbReference type="InterPro" id="IPR012302">
    <property type="entry name" value="Malic_NAD-bd"/>
</dbReference>
<evidence type="ECO:0000256" key="4">
    <source>
        <dbReference type="ARBA" id="ARBA00011881"/>
    </source>
</evidence>
<dbReference type="GeneTree" id="ENSGT00950000183134"/>
<organism evidence="16 17">
    <name type="scientific">Oryzias sinensis</name>
    <name type="common">Chinese medaka</name>
    <dbReference type="NCBI Taxonomy" id="183150"/>
    <lineage>
        <taxon>Eukaryota</taxon>
        <taxon>Metazoa</taxon>
        <taxon>Chordata</taxon>
        <taxon>Craniata</taxon>
        <taxon>Vertebrata</taxon>
        <taxon>Euteleostomi</taxon>
        <taxon>Actinopterygii</taxon>
        <taxon>Neopterygii</taxon>
        <taxon>Teleostei</taxon>
        <taxon>Neoteleostei</taxon>
        <taxon>Acanthomorphata</taxon>
        <taxon>Ovalentaria</taxon>
        <taxon>Atherinomorphae</taxon>
        <taxon>Beloniformes</taxon>
        <taxon>Adrianichthyidae</taxon>
        <taxon>Oryziinae</taxon>
        <taxon>Oryzias</taxon>
    </lineage>
</organism>
<evidence type="ECO:0000313" key="16">
    <source>
        <dbReference type="Ensembl" id="ENSOSIP00000005905.1"/>
    </source>
</evidence>
<evidence type="ECO:0000256" key="3">
    <source>
        <dbReference type="ARBA" id="ARBA00008785"/>
    </source>
</evidence>
<feature type="binding site" evidence="10">
    <location>
        <position position="454"/>
    </location>
    <ligand>
        <name>(S)-malate</name>
        <dbReference type="ChEBI" id="CHEBI:15589"/>
    </ligand>
</feature>
<reference evidence="16" key="1">
    <citation type="submission" date="2025-08" db="UniProtKB">
        <authorList>
            <consortium name="Ensembl"/>
        </authorList>
    </citation>
    <scope>IDENTIFICATION</scope>
</reference>
<keyword evidence="6 11" id="KW-0479">Metal-binding</keyword>
<dbReference type="SUPFAM" id="SSF51735">
    <property type="entry name" value="NAD(P)-binding Rossmann-fold domains"/>
    <property type="match status" value="1"/>
</dbReference>
<evidence type="ECO:0000256" key="11">
    <source>
        <dbReference type="PIRSR" id="PIRSR000106-3"/>
    </source>
</evidence>
<feature type="binding site" evidence="11">
    <location>
        <position position="291"/>
    </location>
    <ligand>
        <name>a divalent metal cation</name>
        <dbReference type="ChEBI" id="CHEBI:60240"/>
    </ligand>
</feature>
<dbReference type="SUPFAM" id="SSF53223">
    <property type="entry name" value="Aminoacid dehydrogenase-like, N-terminal domain"/>
    <property type="match status" value="1"/>
</dbReference>
<dbReference type="GO" id="GO:0051287">
    <property type="term" value="F:NAD binding"/>
    <property type="evidence" value="ECO:0007669"/>
    <property type="project" value="InterPro"/>
</dbReference>
<evidence type="ECO:0000256" key="2">
    <source>
        <dbReference type="ARBA" id="ARBA00004496"/>
    </source>
</evidence>
<evidence type="ECO:0000256" key="6">
    <source>
        <dbReference type="ARBA" id="ARBA00022723"/>
    </source>
</evidence>
<feature type="active site" description="Proton donor" evidence="9">
    <location>
        <position position="177"/>
    </location>
</feature>
<dbReference type="PANTHER" id="PTHR23406">
    <property type="entry name" value="MALIC ENZYME-RELATED"/>
    <property type="match status" value="1"/>
</dbReference>
<comment type="cofactor">
    <cofactor evidence="1">
        <name>Mn(2+)</name>
        <dbReference type="ChEBI" id="CHEBI:29035"/>
    </cofactor>
</comment>
<name>A0A8C7X0Z4_9TELE</name>
<evidence type="ECO:0000259" key="15">
    <source>
        <dbReference type="SMART" id="SM01274"/>
    </source>
</evidence>
<dbReference type="PANTHER" id="PTHR23406:SF17">
    <property type="entry name" value="NADP-DEPENDENT MALIC ENZYME"/>
    <property type="match status" value="1"/>
</dbReference>
<dbReference type="InterPro" id="IPR037062">
    <property type="entry name" value="Malic_N_dom_sf"/>
</dbReference>
<dbReference type="GO" id="GO:0004473">
    <property type="term" value="F:malate dehydrogenase (decarboxylating) (NADP+) activity"/>
    <property type="evidence" value="ECO:0007669"/>
    <property type="project" value="TreeGrafter"/>
</dbReference>
<dbReference type="GO" id="GO:0046872">
    <property type="term" value="F:metal ion binding"/>
    <property type="evidence" value="ECO:0007669"/>
    <property type="project" value="UniProtKB-KW"/>
</dbReference>
<dbReference type="InterPro" id="IPR015884">
    <property type="entry name" value="Malic_enzyme_CS"/>
</dbReference>
<reference evidence="16" key="2">
    <citation type="submission" date="2025-09" db="UniProtKB">
        <authorList>
            <consortium name="Ensembl"/>
        </authorList>
    </citation>
    <scope>IDENTIFICATION</scope>
</reference>
<dbReference type="AlphaFoldDB" id="A0A8C7X0Z4"/>
<comment type="similarity">
    <text evidence="3 12">Belongs to the malic enzymes family.</text>
</comment>
<dbReference type="InterPro" id="IPR046346">
    <property type="entry name" value="Aminoacid_DH-like_N_sf"/>
</dbReference>
<dbReference type="InterPro" id="IPR001891">
    <property type="entry name" value="Malic_OxRdtase"/>
</dbReference>
<dbReference type="InterPro" id="IPR036291">
    <property type="entry name" value="NAD(P)-bd_dom_sf"/>
</dbReference>
<evidence type="ECO:0000256" key="1">
    <source>
        <dbReference type="ARBA" id="ARBA00001936"/>
    </source>
</evidence>
<keyword evidence="13" id="KW-1133">Transmembrane helix</keyword>
<evidence type="ECO:0000256" key="10">
    <source>
        <dbReference type="PIRSR" id="PIRSR000106-2"/>
    </source>
</evidence>
<evidence type="ECO:0000256" key="8">
    <source>
        <dbReference type="ARBA" id="ARBA00023002"/>
    </source>
</evidence>
<dbReference type="NCBIfam" id="NF010052">
    <property type="entry name" value="PRK13529.1"/>
    <property type="match status" value="1"/>
</dbReference>
<feature type="binding site" evidence="11">
    <location>
        <position position="292"/>
    </location>
    <ligand>
        <name>a divalent metal cation</name>
        <dbReference type="ChEBI" id="CHEBI:60240"/>
    </ligand>
</feature>
<proteinExistence type="inferred from homology"/>
<evidence type="ECO:0000256" key="9">
    <source>
        <dbReference type="PIRSR" id="PIRSR000106-1"/>
    </source>
</evidence>
<sequence length="617" mass="69397">MFCLSASFSDYVEIPTKESFFFFANFCCNNFFHSFNNILQNIWENMHKLLTVFLYLVSHFVYIFLPKFPSVVFCAARSCWKVFLDTRFLCRTGDVLCVCLQGMAFSMEERLQLGIHGLLPPCFISQDVQLLRVLKNYDMKKDDLDRYVFLMGLQDRNEKLFYRLISSDVERFMPIIYTPTVGLACQQYGLIFRRPRGLFITIHDGGHIASILQNWPEKDIKAVCVTDGERILGLGDLGCHGMGIPVGKLALYTACGGMPPQQCLPVMLDVGTDNEVRTDFQYGMDCLIQFEDFANVNAFRLLSKYRNKYCTFNDDIQGTAAVAVAGLLAALRITKSKMCDHTIVFQGAGEAAMGIAELITMSMEKEGLSKEESLKKIWMVDSKGLIVKGRDHLTHEKERFAHSHSQMKNLEDVVRELRPTAIIGVAAVPGAFSEQIIKDMASFNERPIIFALSNPTSKAECTAEQCYKLTEGRAIFASGSPFDPVTLPDGKTLYPGQGNNAYIFPGVGLSVTACAIRHITEEIFLTAAEALAHMVTERDLAEGRLYPPLSSIRDVSLKLAAKIIEYAYKHNIATLRPEPFDKDAFVRSLCFNTAYDDFTVDTYHWPEDCMAVQSCKL</sequence>
<dbReference type="Pfam" id="PF00390">
    <property type="entry name" value="malic"/>
    <property type="match status" value="1"/>
</dbReference>
<evidence type="ECO:0000256" key="7">
    <source>
        <dbReference type="ARBA" id="ARBA00022857"/>
    </source>
</evidence>
<feature type="binding site" evidence="10">
    <location>
        <position position="230"/>
    </location>
    <ligand>
        <name>(S)-malate</name>
        <dbReference type="ChEBI" id="CHEBI:15589"/>
    </ligand>
</feature>
<keyword evidence="17" id="KW-1185">Reference proteome</keyword>
<keyword evidence="13" id="KW-0812">Transmembrane</keyword>
<feature type="domain" description="Malic enzyme NAD-binding" evidence="14">
    <location>
        <begin position="316"/>
        <end position="568"/>
    </location>
</feature>
<dbReference type="Gene3D" id="3.40.50.10380">
    <property type="entry name" value="Malic enzyme, N-terminal domain"/>
    <property type="match status" value="2"/>
</dbReference>
<comment type="subcellular location">
    <subcellularLocation>
        <location evidence="2">Cytoplasm</location>
    </subcellularLocation>
</comment>
<dbReference type="InterPro" id="IPR012301">
    <property type="entry name" value="Malic_N_dom"/>
</dbReference>
<dbReference type="SMART" id="SM01274">
    <property type="entry name" value="malic"/>
    <property type="match status" value="1"/>
</dbReference>
<evidence type="ECO:0000313" key="17">
    <source>
        <dbReference type="Proteomes" id="UP000694383"/>
    </source>
</evidence>